<accession>A0A9P8PGA0</accession>
<dbReference type="EMBL" id="JAEUBE010000087">
    <property type="protein sequence ID" value="KAH3670722.1"/>
    <property type="molecule type" value="Genomic_DNA"/>
</dbReference>
<dbReference type="GeneID" id="70233205"/>
<proteinExistence type="predicted"/>
<protein>
    <submittedName>
        <fullName evidence="2">Uncharacterized protein</fullName>
    </submittedName>
</protein>
<dbReference type="PANTHER" id="PTHR13060">
    <property type="entry name" value="SGT1 PROTEIN HSGT1 SUPPRESSOR OF GCR2"/>
    <property type="match status" value="1"/>
</dbReference>
<reference evidence="2" key="2">
    <citation type="submission" date="2021-01" db="EMBL/GenBank/DDBJ databases">
        <authorList>
            <person name="Schikora-Tamarit M.A."/>
        </authorList>
    </citation>
    <scope>NUCLEOTIDE SEQUENCE</scope>
    <source>
        <strain evidence="2">CBS6075</strain>
    </source>
</reference>
<dbReference type="GO" id="GO:0005634">
    <property type="term" value="C:nucleus"/>
    <property type="evidence" value="ECO:0007669"/>
    <property type="project" value="TreeGrafter"/>
</dbReference>
<dbReference type="OrthoDB" id="27237at2759"/>
<feature type="compositionally biased region" description="Acidic residues" evidence="1">
    <location>
        <begin position="351"/>
        <end position="369"/>
    </location>
</feature>
<keyword evidence="3" id="KW-1185">Reference proteome</keyword>
<sequence length="429" mass="49106">MDHSKVYTYDTDELLAPETLCFTLLVTAPYMDSAEVRAKLADLRRYLDIELRPYVEHYPWHVRPVEHKLVDDGHLFVYGELEYGESMTDLWTVASLLFKFTSRDENMYLHLHDQDREFLLIEAAEEVPEWLEPDCASNRVWINQRRVVCMPPEYCEGRSPSFEEALAFLQTASYRLEVLHEVTACVARVCTGYPEEALKRISLETVLVKPSTARKLVAQKMYVVGAAVAEYMDSVRMTGVKTQRRDDEELVHAKIRVNAIVHAELEQYGQTAAGKGELIDLAMEDNDGEAGAIEQLEEYNKTIESDPLQTELLRYNIIDQRVDWEPLEPLEDEKETYEDDLVEKLKRFMEEGENEDPVSEAEDDGDDEVDEDDFFEFFCREALHLSGEELEQMRAGDSVPSGADLETLQNLARAVSGNSPAATLLNNLK</sequence>
<dbReference type="InterPro" id="IPR010770">
    <property type="entry name" value="Ecd"/>
</dbReference>
<gene>
    <name evidence="2" type="ORF">OGAPHI_001237</name>
</gene>
<name>A0A9P8PGA0_9ASCO</name>
<dbReference type="RefSeq" id="XP_046064147.1">
    <property type="nucleotide sequence ID" value="XM_046201977.1"/>
</dbReference>
<dbReference type="Pfam" id="PF07093">
    <property type="entry name" value="SGT1"/>
    <property type="match status" value="1"/>
</dbReference>
<dbReference type="Proteomes" id="UP000769157">
    <property type="component" value="Unassembled WGS sequence"/>
</dbReference>
<evidence type="ECO:0000313" key="3">
    <source>
        <dbReference type="Proteomes" id="UP000769157"/>
    </source>
</evidence>
<evidence type="ECO:0000256" key="1">
    <source>
        <dbReference type="SAM" id="MobiDB-lite"/>
    </source>
</evidence>
<dbReference type="AlphaFoldDB" id="A0A9P8PGA0"/>
<comment type="caution">
    <text evidence="2">The sequence shown here is derived from an EMBL/GenBank/DDBJ whole genome shotgun (WGS) entry which is preliminary data.</text>
</comment>
<reference evidence="2" key="1">
    <citation type="journal article" date="2021" name="Open Biol.">
        <title>Shared evolutionary footprints suggest mitochondrial oxidative damage underlies multiple complex I losses in fungi.</title>
        <authorList>
            <person name="Schikora-Tamarit M.A."/>
            <person name="Marcet-Houben M."/>
            <person name="Nosek J."/>
            <person name="Gabaldon T."/>
        </authorList>
    </citation>
    <scope>NUCLEOTIDE SEQUENCE</scope>
    <source>
        <strain evidence="2">CBS6075</strain>
    </source>
</reference>
<feature type="region of interest" description="Disordered" evidence="1">
    <location>
        <begin position="349"/>
        <end position="369"/>
    </location>
</feature>
<organism evidence="2 3">
    <name type="scientific">Ogataea philodendri</name>
    <dbReference type="NCBI Taxonomy" id="1378263"/>
    <lineage>
        <taxon>Eukaryota</taxon>
        <taxon>Fungi</taxon>
        <taxon>Dikarya</taxon>
        <taxon>Ascomycota</taxon>
        <taxon>Saccharomycotina</taxon>
        <taxon>Pichiomycetes</taxon>
        <taxon>Pichiales</taxon>
        <taxon>Pichiaceae</taxon>
        <taxon>Ogataea</taxon>
    </lineage>
</organism>
<dbReference type="PANTHER" id="PTHR13060:SF0">
    <property type="entry name" value="PROTEIN ECDYSONELESS HOMOLOG"/>
    <property type="match status" value="1"/>
</dbReference>
<evidence type="ECO:0000313" key="2">
    <source>
        <dbReference type="EMBL" id="KAH3670722.1"/>
    </source>
</evidence>